<evidence type="ECO:0008006" key="3">
    <source>
        <dbReference type="Google" id="ProtNLM"/>
    </source>
</evidence>
<name>A0A4U0SEX8_9ACTN</name>
<protein>
    <recommendedName>
        <fullName evidence="3">YbjN domain-containing protein</fullName>
    </recommendedName>
</protein>
<reference evidence="1 2" key="1">
    <citation type="submission" date="2019-04" db="EMBL/GenBank/DDBJ databases">
        <title>Streptomyces oryziradicis sp. nov., a novel actinomycete isolated from rhizosphere soil of rice (Oryza sativa L.).</title>
        <authorList>
            <person name="Li C."/>
        </authorList>
    </citation>
    <scope>NUCLEOTIDE SEQUENCE [LARGE SCALE GENOMIC DNA]</scope>
    <source>
        <strain evidence="1 2">NEAU-C40</strain>
    </source>
</reference>
<dbReference type="EMBL" id="SUMC01000034">
    <property type="protein sequence ID" value="TKA08114.1"/>
    <property type="molecule type" value="Genomic_DNA"/>
</dbReference>
<comment type="caution">
    <text evidence="1">The sequence shown here is derived from an EMBL/GenBank/DDBJ whole genome shotgun (WGS) entry which is preliminary data.</text>
</comment>
<dbReference type="OrthoDB" id="5192220at2"/>
<proteinExistence type="predicted"/>
<dbReference type="RefSeq" id="WP_136727071.1">
    <property type="nucleotide sequence ID" value="NZ_SUMC01000034.1"/>
</dbReference>
<gene>
    <name evidence="1" type="ORF">FCI23_29955</name>
</gene>
<dbReference type="Proteomes" id="UP000305778">
    <property type="component" value="Unassembled WGS sequence"/>
</dbReference>
<evidence type="ECO:0000313" key="2">
    <source>
        <dbReference type="Proteomes" id="UP000305778"/>
    </source>
</evidence>
<dbReference type="AlphaFoldDB" id="A0A4U0SEX8"/>
<dbReference type="Pfam" id="PF10722">
    <property type="entry name" value="YbjN"/>
    <property type="match status" value="1"/>
</dbReference>
<dbReference type="InterPro" id="IPR019660">
    <property type="entry name" value="Put_sensory_transdc_reg_YbjN"/>
</dbReference>
<keyword evidence="2" id="KW-1185">Reference proteome</keyword>
<organism evidence="1 2">
    <name type="scientific">Actinacidiphila oryziradicis</name>
    <dbReference type="NCBI Taxonomy" id="2571141"/>
    <lineage>
        <taxon>Bacteria</taxon>
        <taxon>Bacillati</taxon>
        <taxon>Actinomycetota</taxon>
        <taxon>Actinomycetes</taxon>
        <taxon>Kitasatosporales</taxon>
        <taxon>Streptomycetaceae</taxon>
        <taxon>Actinacidiphila</taxon>
    </lineage>
</organism>
<accession>A0A4U0SEX8</accession>
<sequence>MLTLLKMVRAMLAEYGWSLLELPAEVGLGSGLGPGPGLATTITAAGASWPLVILADEQERVLLCYSICPRTVPSDRRSAVAEVLTRINHGLLIGTFELDLDDGEVRLRTSQDVGHAPLTAHLVRSLVGRNIANAERHFPTVESAMTAPGPGQGAAEELRRP</sequence>
<evidence type="ECO:0000313" key="1">
    <source>
        <dbReference type="EMBL" id="TKA08114.1"/>
    </source>
</evidence>